<feature type="region of interest" description="Disordered" evidence="1">
    <location>
        <begin position="103"/>
        <end position="126"/>
    </location>
</feature>
<dbReference type="HOGENOM" id="CLU_1564049_0_0_1"/>
<reference evidence="3" key="1">
    <citation type="journal article" date="2009" name="Genome Res.">
        <title>Comparative genomic analyses of the human fungal pathogens Coccidioides and their relatives.</title>
        <authorList>
            <person name="Sharpton T.J."/>
            <person name="Stajich J.E."/>
            <person name="Rounsley S.D."/>
            <person name="Gardner M.J."/>
            <person name="Wortman J.R."/>
            <person name="Jordar V.S."/>
            <person name="Maiti R."/>
            <person name="Kodira C.D."/>
            <person name="Neafsey D.E."/>
            <person name="Zeng Q."/>
            <person name="Hung C.-Y."/>
            <person name="McMahan C."/>
            <person name="Muszewska A."/>
            <person name="Grynberg M."/>
            <person name="Mandel M.A."/>
            <person name="Kellner E.M."/>
            <person name="Barker B.M."/>
            <person name="Galgiani J.N."/>
            <person name="Orbach M.J."/>
            <person name="Kirkland T.N."/>
            <person name="Cole G.T."/>
            <person name="Henn M.R."/>
            <person name="Birren B.W."/>
            <person name="Taylor J.W."/>
        </authorList>
    </citation>
    <scope>NUCLEOTIDE SEQUENCE [LARGE SCALE GENOMIC DNA]</scope>
    <source>
        <strain evidence="3">UAMH 1704</strain>
    </source>
</reference>
<protein>
    <submittedName>
        <fullName evidence="2">Uncharacterized protein</fullName>
    </submittedName>
</protein>
<sequence>MGLRTWAIIANSSSDDRKLRNPYANGIGHLTPSMADSRQTQRIDEDTLVQPSWRLERSCPRLFHRVPGTALSTSLHPLATFPRVDLLPVNSVTLKRDYSASNRLSTPRIGHDETRSSEPRRVTATTPRNVENLPSKRIFVILCSSNSNDNSPVDFSLNPVMISIRFLPKTN</sequence>
<dbReference type="GeneID" id="8444105"/>
<feature type="compositionally biased region" description="Basic and acidic residues" evidence="1">
    <location>
        <begin position="109"/>
        <end position="121"/>
    </location>
</feature>
<name>C4JVV6_UNCRE</name>
<evidence type="ECO:0000313" key="2">
    <source>
        <dbReference type="EMBL" id="EEP81833.1"/>
    </source>
</evidence>
<keyword evidence="3" id="KW-1185">Reference proteome</keyword>
<gene>
    <name evidence="2" type="ORF">UREG_06698</name>
</gene>
<evidence type="ECO:0000256" key="1">
    <source>
        <dbReference type="SAM" id="MobiDB-lite"/>
    </source>
</evidence>
<dbReference type="InParanoid" id="C4JVV6"/>
<dbReference type="VEuPathDB" id="FungiDB:UREG_06698"/>
<accession>C4JVV6</accession>
<dbReference type="KEGG" id="ure:UREG_06698"/>
<dbReference type="AlphaFoldDB" id="C4JVV6"/>
<dbReference type="EMBL" id="CH476618">
    <property type="protein sequence ID" value="EEP81833.1"/>
    <property type="molecule type" value="Genomic_DNA"/>
</dbReference>
<proteinExistence type="predicted"/>
<evidence type="ECO:0000313" key="3">
    <source>
        <dbReference type="Proteomes" id="UP000002058"/>
    </source>
</evidence>
<organism evidence="2 3">
    <name type="scientific">Uncinocarpus reesii (strain UAMH 1704)</name>
    <dbReference type="NCBI Taxonomy" id="336963"/>
    <lineage>
        <taxon>Eukaryota</taxon>
        <taxon>Fungi</taxon>
        <taxon>Dikarya</taxon>
        <taxon>Ascomycota</taxon>
        <taxon>Pezizomycotina</taxon>
        <taxon>Eurotiomycetes</taxon>
        <taxon>Eurotiomycetidae</taxon>
        <taxon>Onygenales</taxon>
        <taxon>Onygenaceae</taxon>
        <taxon>Uncinocarpus</taxon>
    </lineage>
</organism>
<dbReference type="Proteomes" id="UP000002058">
    <property type="component" value="Unassembled WGS sequence"/>
</dbReference>
<dbReference type="RefSeq" id="XP_002583731.1">
    <property type="nucleotide sequence ID" value="XM_002583685.1"/>
</dbReference>